<proteinExistence type="predicted"/>
<comment type="caution">
    <text evidence="1">The sequence shown here is derived from an EMBL/GenBank/DDBJ whole genome shotgun (WGS) entry which is preliminary data.</text>
</comment>
<dbReference type="Proteomes" id="UP000324479">
    <property type="component" value="Unassembled WGS sequence"/>
</dbReference>
<accession>A0A5M6DH21</accession>
<evidence type="ECO:0000313" key="1">
    <source>
        <dbReference type="EMBL" id="KAA5544545.1"/>
    </source>
</evidence>
<dbReference type="EMBL" id="VWOX01000004">
    <property type="protein sequence ID" value="KAA5544545.1"/>
    <property type="molecule type" value="Genomic_DNA"/>
</dbReference>
<name>A0A5M6DH21_9BACT</name>
<gene>
    <name evidence="1" type="ORF">FYK55_09495</name>
</gene>
<protein>
    <submittedName>
        <fullName evidence="1">Uncharacterized protein</fullName>
    </submittedName>
</protein>
<keyword evidence="2" id="KW-1185">Reference proteome</keyword>
<organism evidence="1 2">
    <name type="scientific">Roseiconus nitratireducens</name>
    <dbReference type="NCBI Taxonomy" id="2605748"/>
    <lineage>
        <taxon>Bacteria</taxon>
        <taxon>Pseudomonadati</taxon>
        <taxon>Planctomycetota</taxon>
        <taxon>Planctomycetia</taxon>
        <taxon>Pirellulales</taxon>
        <taxon>Pirellulaceae</taxon>
        <taxon>Roseiconus</taxon>
    </lineage>
</organism>
<sequence>MHSHHLASMHHVNVLDAYSEQLETIPKEVLQEQVQAIQKETVASRKWLASLPRERLAGQAEESVKGIQQSHAQTIKAAKAITAELQNPNVNYTSVSNQVNQMSRSLRSGESHIHDAYNHWKLNPIHRRLHPGT</sequence>
<evidence type="ECO:0000313" key="2">
    <source>
        <dbReference type="Proteomes" id="UP000324479"/>
    </source>
</evidence>
<reference evidence="1 2" key="1">
    <citation type="submission" date="2019-08" db="EMBL/GenBank/DDBJ databases">
        <authorList>
            <person name="Dhanesh K."/>
            <person name="Kumar G."/>
            <person name="Sasikala C."/>
            <person name="Venkata Ramana C."/>
        </authorList>
    </citation>
    <scope>NUCLEOTIDE SEQUENCE [LARGE SCALE GENOMIC DNA]</scope>
    <source>
        <strain evidence="1 2">JC645</strain>
    </source>
</reference>
<dbReference type="RefSeq" id="WP_161604395.1">
    <property type="nucleotide sequence ID" value="NZ_VWOX01000004.1"/>
</dbReference>
<dbReference type="AlphaFoldDB" id="A0A5M6DH21"/>